<dbReference type="Gene3D" id="2.60.40.420">
    <property type="entry name" value="Cupredoxins - blue copper proteins"/>
    <property type="match status" value="1"/>
</dbReference>
<dbReference type="AlphaFoldDB" id="A0ABD6A8G8"/>
<name>A0ABD6A8G8_9EURY</name>
<dbReference type="InterPro" id="IPR008972">
    <property type="entry name" value="Cupredoxin"/>
</dbReference>
<evidence type="ECO:0000256" key="1">
    <source>
        <dbReference type="SAM" id="MobiDB-lite"/>
    </source>
</evidence>
<organism evidence="2 3">
    <name type="scientific">Halomarina halobia</name>
    <dbReference type="NCBI Taxonomy" id="3033386"/>
    <lineage>
        <taxon>Archaea</taxon>
        <taxon>Methanobacteriati</taxon>
        <taxon>Methanobacteriota</taxon>
        <taxon>Stenosarchaea group</taxon>
        <taxon>Halobacteria</taxon>
        <taxon>Halobacteriales</taxon>
        <taxon>Natronomonadaceae</taxon>
        <taxon>Halomarina</taxon>
    </lineage>
</organism>
<dbReference type="GeneID" id="79316647"/>
<dbReference type="InterPro" id="IPR006311">
    <property type="entry name" value="TAT_signal"/>
</dbReference>
<dbReference type="PROSITE" id="PS51257">
    <property type="entry name" value="PROKAR_LIPOPROTEIN"/>
    <property type="match status" value="1"/>
</dbReference>
<dbReference type="EMBL" id="JBHTBF010000002">
    <property type="protein sequence ID" value="MFC7316705.1"/>
    <property type="molecule type" value="Genomic_DNA"/>
</dbReference>
<evidence type="ECO:0000313" key="3">
    <source>
        <dbReference type="Proteomes" id="UP001596547"/>
    </source>
</evidence>
<dbReference type="RefSeq" id="WP_276304033.1">
    <property type="nucleotide sequence ID" value="NZ_CP119992.1"/>
</dbReference>
<evidence type="ECO:0000313" key="2">
    <source>
        <dbReference type="EMBL" id="MFC7316705.1"/>
    </source>
</evidence>
<keyword evidence="3" id="KW-1185">Reference proteome</keyword>
<protein>
    <submittedName>
        <fullName evidence="2">Uncharacterized protein</fullName>
    </submittedName>
</protein>
<gene>
    <name evidence="2" type="ORF">ACFQPE_07845</name>
</gene>
<comment type="caution">
    <text evidence="2">The sequence shown here is derived from an EMBL/GenBank/DDBJ whole genome shotgun (WGS) entry which is preliminary data.</text>
</comment>
<feature type="region of interest" description="Disordered" evidence="1">
    <location>
        <begin position="88"/>
        <end position="109"/>
    </location>
</feature>
<feature type="compositionally biased region" description="Basic and acidic residues" evidence="1">
    <location>
        <begin position="88"/>
        <end position="100"/>
    </location>
</feature>
<proteinExistence type="predicted"/>
<dbReference type="Proteomes" id="UP001596547">
    <property type="component" value="Unassembled WGS sequence"/>
</dbReference>
<sequence>MKASSRRAFLGTLGSAALAGCLGAPSGGGDAVTLYAGAYHWGFVAFDESGGELDRAVVDRGASVTLVAFNTGAERVVRTLPAAIREALPDHETLEERNEGRVPPPRNGTLHERLEAANERYPDHSLAVMPSGGNHMGGMGGGMMMHPVALPRNASSPATVRLSASRRGDFTFSCRTYCGYGHPYMDLDGAIVVG</sequence>
<accession>A0ABD6A8G8</accession>
<dbReference type="PROSITE" id="PS51318">
    <property type="entry name" value="TAT"/>
    <property type="match status" value="1"/>
</dbReference>
<reference evidence="2 3" key="1">
    <citation type="journal article" date="2019" name="Int. J. Syst. Evol. Microbiol.">
        <title>The Global Catalogue of Microorganisms (GCM) 10K type strain sequencing project: providing services to taxonomists for standard genome sequencing and annotation.</title>
        <authorList>
            <consortium name="The Broad Institute Genomics Platform"/>
            <consortium name="The Broad Institute Genome Sequencing Center for Infectious Disease"/>
            <person name="Wu L."/>
            <person name="Ma J."/>
        </authorList>
    </citation>
    <scope>NUCLEOTIDE SEQUENCE [LARGE SCALE GENOMIC DNA]</scope>
    <source>
        <strain evidence="2 3">PSR21</strain>
    </source>
</reference>